<evidence type="ECO:0000313" key="1">
    <source>
        <dbReference type="EMBL" id="KIM53266.1"/>
    </source>
</evidence>
<gene>
    <name evidence="1" type="ORF">SCLCIDRAFT_455138</name>
</gene>
<sequence>MRLPSLRDIIASNLGPRHHHRPDLLCEGRDTQIVHTLSFAHVKIFVWAESWGGRGGTAQTIWWKSYLEDTGSLSGLLISISGFVLSASFLFHPSRHTFLTRMAIGGTMSHIYIGITDGVNTYRDIYERPTPSPRWRDRLGASGRTTARWAPMMSRRKEKTGLYARWREKRGD</sequence>
<reference evidence="1 2" key="1">
    <citation type="submission" date="2014-04" db="EMBL/GenBank/DDBJ databases">
        <authorList>
            <consortium name="DOE Joint Genome Institute"/>
            <person name="Kuo A."/>
            <person name="Kohler A."/>
            <person name="Nagy L.G."/>
            <person name="Floudas D."/>
            <person name="Copeland A."/>
            <person name="Barry K.W."/>
            <person name="Cichocki N."/>
            <person name="Veneault-Fourrey C."/>
            <person name="LaButti K."/>
            <person name="Lindquist E.A."/>
            <person name="Lipzen A."/>
            <person name="Lundell T."/>
            <person name="Morin E."/>
            <person name="Murat C."/>
            <person name="Sun H."/>
            <person name="Tunlid A."/>
            <person name="Henrissat B."/>
            <person name="Grigoriev I.V."/>
            <person name="Hibbett D.S."/>
            <person name="Martin F."/>
            <person name="Nordberg H.P."/>
            <person name="Cantor M.N."/>
            <person name="Hua S.X."/>
        </authorList>
    </citation>
    <scope>NUCLEOTIDE SEQUENCE [LARGE SCALE GENOMIC DNA]</scope>
    <source>
        <strain evidence="1 2">Foug A</strain>
    </source>
</reference>
<keyword evidence="2" id="KW-1185">Reference proteome</keyword>
<name>A0A0C3DAY6_9AGAM</name>
<dbReference type="InParanoid" id="A0A0C3DAY6"/>
<proteinExistence type="predicted"/>
<evidence type="ECO:0000313" key="2">
    <source>
        <dbReference type="Proteomes" id="UP000053989"/>
    </source>
</evidence>
<dbReference type="HOGENOM" id="CLU_1556171_0_0_1"/>
<organism evidence="1 2">
    <name type="scientific">Scleroderma citrinum Foug A</name>
    <dbReference type="NCBI Taxonomy" id="1036808"/>
    <lineage>
        <taxon>Eukaryota</taxon>
        <taxon>Fungi</taxon>
        <taxon>Dikarya</taxon>
        <taxon>Basidiomycota</taxon>
        <taxon>Agaricomycotina</taxon>
        <taxon>Agaricomycetes</taxon>
        <taxon>Agaricomycetidae</taxon>
        <taxon>Boletales</taxon>
        <taxon>Sclerodermatineae</taxon>
        <taxon>Sclerodermataceae</taxon>
        <taxon>Scleroderma</taxon>
    </lineage>
</organism>
<dbReference type="Proteomes" id="UP000053989">
    <property type="component" value="Unassembled WGS sequence"/>
</dbReference>
<accession>A0A0C3DAY6</accession>
<dbReference type="EMBL" id="KN822185">
    <property type="protein sequence ID" value="KIM53266.1"/>
    <property type="molecule type" value="Genomic_DNA"/>
</dbReference>
<protein>
    <submittedName>
        <fullName evidence="1">Uncharacterized protein</fullName>
    </submittedName>
</protein>
<reference evidence="2" key="2">
    <citation type="submission" date="2015-01" db="EMBL/GenBank/DDBJ databases">
        <title>Evolutionary Origins and Diversification of the Mycorrhizal Mutualists.</title>
        <authorList>
            <consortium name="DOE Joint Genome Institute"/>
            <consortium name="Mycorrhizal Genomics Consortium"/>
            <person name="Kohler A."/>
            <person name="Kuo A."/>
            <person name="Nagy L.G."/>
            <person name="Floudas D."/>
            <person name="Copeland A."/>
            <person name="Barry K.W."/>
            <person name="Cichocki N."/>
            <person name="Veneault-Fourrey C."/>
            <person name="LaButti K."/>
            <person name="Lindquist E.A."/>
            <person name="Lipzen A."/>
            <person name="Lundell T."/>
            <person name="Morin E."/>
            <person name="Murat C."/>
            <person name="Riley R."/>
            <person name="Ohm R."/>
            <person name="Sun H."/>
            <person name="Tunlid A."/>
            <person name="Henrissat B."/>
            <person name="Grigoriev I.V."/>
            <person name="Hibbett D.S."/>
            <person name="Martin F."/>
        </authorList>
    </citation>
    <scope>NUCLEOTIDE SEQUENCE [LARGE SCALE GENOMIC DNA]</scope>
    <source>
        <strain evidence="2">Foug A</strain>
    </source>
</reference>
<dbReference type="AlphaFoldDB" id="A0A0C3DAY6"/>